<sequence length="334" mass="35344">MKLATFARPDGVARLGAVTDQGLIDLRAAAELLGSPAAEVDRAVLGDLGAFFAGGSAARQLAEDVVGAVLAAREAGRLAGSAAHLVIFPPEEVQLLAPMRPRRIRDYLTYQQHATGAGVAVPPAFSAMPICYQCNVDSVIGPDEVIPWPAYTDQLDYELEIGFFVGTGGRDLSPERAAERIGGVTLFNDVSARDIQFFEMSMGIGPSKGKDFCNVLGPVVVTMDEIDEYAIELTARVNGAVWSHGTTANRQYSFAEVLAWASYGEDVYPGEFLAVGTVGGGCGAELDRWIQPGDVVELEASGIGVLRNQVGQPARQTAGLPSYQGAPRFQVPGK</sequence>
<dbReference type="Proteomes" id="UP000294911">
    <property type="component" value="Unassembled WGS sequence"/>
</dbReference>
<keyword evidence="3" id="KW-1185">Reference proteome</keyword>
<organism evidence="2 3">
    <name type="scientific">Tamaricihabitans halophyticus</name>
    <dbReference type="NCBI Taxonomy" id="1262583"/>
    <lineage>
        <taxon>Bacteria</taxon>
        <taxon>Bacillati</taxon>
        <taxon>Actinomycetota</taxon>
        <taxon>Actinomycetes</taxon>
        <taxon>Pseudonocardiales</taxon>
        <taxon>Pseudonocardiaceae</taxon>
        <taxon>Tamaricihabitans</taxon>
    </lineage>
</organism>
<name>A0A4V2SV09_9PSEU</name>
<comment type="caution">
    <text evidence="2">The sequence shown here is derived from an EMBL/GenBank/DDBJ whole genome shotgun (WGS) entry which is preliminary data.</text>
</comment>
<dbReference type="OrthoDB" id="2273115at2"/>
<gene>
    <name evidence="2" type="ORF">EV191_101591</name>
</gene>
<dbReference type="AlphaFoldDB" id="A0A4V2SV09"/>
<dbReference type="GO" id="GO:0003824">
    <property type="term" value="F:catalytic activity"/>
    <property type="evidence" value="ECO:0007669"/>
    <property type="project" value="InterPro"/>
</dbReference>
<proteinExistence type="predicted"/>
<dbReference type="InterPro" id="IPR011234">
    <property type="entry name" value="Fumarylacetoacetase-like_C"/>
</dbReference>
<accession>A0A4V2SV09</accession>
<dbReference type="PANTHER" id="PTHR43211:SF1">
    <property type="entry name" value="BLL6422 PROTEIN"/>
    <property type="match status" value="1"/>
</dbReference>
<dbReference type="Pfam" id="PF01557">
    <property type="entry name" value="FAA_hydrolase"/>
    <property type="match status" value="1"/>
</dbReference>
<dbReference type="Gene3D" id="3.90.850.10">
    <property type="entry name" value="Fumarylacetoacetase-like, C-terminal domain"/>
    <property type="match status" value="1"/>
</dbReference>
<feature type="domain" description="Fumarylacetoacetase-like C-terminal" evidence="1">
    <location>
        <begin position="105"/>
        <end position="310"/>
    </location>
</feature>
<reference evidence="2 3" key="1">
    <citation type="submission" date="2019-03" db="EMBL/GenBank/DDBJ databases">
        <title>Genomic Encyclopedia of Type Strains, Phase IV (KMG-IV): sequencing the most valuable type-strain genomes for metagenomic binning, comparative biology and taxonomic classification.</title>
        <authorList>
            <person name="Goeker M."/>
        </authorList>
    </citation>
    <scope>NUCLEOTIDE SEQUENCE [LARGE SCALE GENOMIC DNA]</scope>
    <source>
        <strain evidence="2 3">DSM 45765</strain>
    </source>
</reference>
<dbReference type="SUPFAM" id="SSF56529">
    <property type="entry name" value="FAH"/>
    <property type="match status" value="1"/>
</dbReference>
<dbReference type="EMBL" id="SLXQ01000001">
    <property type="protein sequence ID" value="TCP56646.1"/>
    <property type="molecule type" value="Genomic_DNA"/>
</dbReference>
<dbReference type="PANTHER" id="PTHR43211">
    <property type="entry name" value="FUMARYLACETOACETATE HYDROLASE"/>
    <property type="match status" value="1"/>
</dbReference>
<protein>
    <submittedName>
        <fullName evidence="2">2-keto-4-pentenoate hydratase/2-oxohepta-3-ene-1,7-dioic acid hydratase in catechol pathway</fullName>
    </submittedName>
</protein>
<evidence type="ECO:0000313" key="3">
    <source>
        <dbReference type="Proteomes" id="UP000294911"/>
    </source>
</evidence>
<dbReference type="RefSeq" id="WP_132875219.1">
    <property type="nucleotide sequence ID" value="NZ_SLXQ01000001.1"/>
</dbReference>
<evidence type="ECO:0000259" key="1">
    <source>
        <dbReference type="Pfam" id="PF01557"/>
    </source>
</evidence>
<dbReference type="InterPro" id="IPR036663">
    <property type="entry name" value="Fumarylacetoacetase_C_sf"/>
</dbReference>
<evidence type="ECO:0000313" key="2">
    <source>
        <dbReference type="EMBL" id="TCP56646.1"/>
    </source>
</evidence>